<reference evidence="2 3" key="1">
    <citation type="journal article" date="2021" name="Elife">
        <title>Chloroplast acquisition without the gene transfer in kleptoplastic sea slugs, Plakobranchus ocellatus.</title>
        <authorList>
            <person name="Maeda T."/>
            <person name="Takahashi S."/>
            <person name="Yoshida T."/>
            <person name="Shimamura S."/>
            <person name="Takaki Y."/>
            <person name="Nagai Y."/>
            <person name="Toyoda A."/>
            <person name="Suzuki Y."/>
            <person name="Arimoto A."/>
            <person name="Ishii H."/>
            <person name="Satoh N."/>
            <person name="Nishiyama T."/>
            <person name="Hasebe M."/>
            <person name="Maruyama T."/>
            <person name="Minagawa J."/>
            <person name="Obokata J."/>
            <person name="Shigenobu S."/>
        </authorList>
    </citation>
    <scope>NUCLEOTIDE SEQUENCE [LARGE SCALE GENOMIC DNA]</scope>
</reference>
<dbReference type="AlphaFoldDB" id="A0AAV4EMZ6"/>
<accession>A0AAV4EMZ6</accession>
<feature type="transmembrane region" description="Helical" evidence="1">
    <location>
        <begin position="61"/>
        <end position="88"/>
    </location>
</feature>
<evidence type="ECO:0000256" key="1">
    <source>
        <dbReference type="SAM" id="Phobius"/>
    </source>
</evidence>
<keyword evidence="1" id="KW-0472">Membrane</keyword>
<evidence type="ECO:0000313" key="3">
    <source>
        <dbReference type="Proteomes" id="UP000762676"/>
    </source>
</evidence>
<keyword evidence="1" id="KW-1133">Transmembrane helix</keyword>
<evidence type="ECO:0000313" key="2">
    <source>
        <dbReference type="EMBL" id="GFR62095.1"/>
    </source>
</evidence>
<protein>
    <recommendedName>
        <fullName evidence="4">Transmembrane protein</fullName>
    </recommendedName>
</protein>
<gene>
    <name evidence="2" type="ORF">ElyMa_001863800</name>
</gene>
<evidence type="ECO:0008006" key="4">
    <source>
        <dbReference type="Google" id="ProtNLM"/>
    </source>
</evidence>
<organism evidence="2 3">
    <name type="scientific">Elysia marginata</name>
    <dbReference type="NCBI Taxonomy" id="1093978"/>
    <lineage>
        <taxon>Eukaryota</taxon>
        <taxon>Metazoa</taxon>
        <taxon>Spiralia</taxon>
        <taxon>Lophotrochozoa</taxon>
        <taxon>Mollusca</taxon>
        <taxon>Gastropoda</taxon>
        <taxon>Heterobranchia</taxon>
        <taxon>Euthyneura</taxon>
        <taxon>Panpulmonata</taxon>
        <taxon>Sacoglossa</taxon>
        <taxon>Placobranchoidea</taxon>
        <taxon>Plakobranchidae</taxon>
        <taxon>Elysia</taxon>
    </lineage>
</organism>
<name>A0AAV4EMZ6_9GAST</name>
<dbReference type="Proteomes" id="UP000762676">
    <property type="component" value="Unassembled WGS sequence"/>
</dbReference>
<keyword evidence="1" id="KW-0812">Transmembrane</keyword>
<proteinExistence type="predicted"/>
<dbReference type="EMBL" id="BMAT01003775">
    <property type="protein sequence ID" value="GFR62095.1"/>
    <property type="molecule type" value="Genomic_DNA"/>
</dbReference>
<keyword evidence="3" id="KW-1185">Reference proteome</keyword>
<comment type="caution">
    <text evidence="2">The sequence shown here is derived from an EMBL/GenBank/DDBJ whole genome shotgun (WGS) entry which is preliminary data.</text>
</comment>
<sequence>MWMGVVIKVKMFGHGCASVVVDVEFVASNSGPERVFRFPDVLFVAFGACDQELSICFHFDYLVVVAVVVVVVVVVVAVVVLLVVVVVVV</sequence>